<feature type="coiled-coil region" evidence="7">
    <location>
        <begin position="231"/>
        <end position="272"/>
    </location>
</feature>
<evidence type="ECO:0000256" key="7">
    <source>
        <dbReference type="SAM" id="Coils"/>
    </source>
</evidence>
<feature type="coiled-coil region" evidence="7">
    <location>
        <begin position="166"/>
        <end position="193"/>
    </location>
</feature>
<evidence type="ECO:0000256" key="4">
    <source>
        <dbReference type="ARBA" id="ARBA00023054"/>
    </source>
</evidence>
<feature type="compositionally biased region" description="Polar residues" evidence="8">
    <location>
        <begin position="382"/>
        <end position="407"/>
    </location>
</feature>
<organism evidence="9 10">
    <name type="scientific">Stylonychia lemnae</name>
    <name type="common">Ciliate</name>
    <dbReference type="NCBI Taxonomy" id="5949"/>
    <lineage>
        <taxon>Eukaryota</taxon>
        <taxon>Sar</taxon>
        <taxon>Alveolata</taxon>
        <taxon>Ciliophora</taxon>
        <taxon>Intramacronucleata</taxon>
        <taxon>Spirotrichea</taxon>
        <taxon>Stichotrichia</taxon>
        <taxon>Sporadotrichida</taxon>
        <taxon>Oxytrichidae</taxon>
        <taxon>Stylonychinae</taxon>
        <taxon>Stylonychia</taxon>
    </lineage>
</organism>
<reference evidence="9 10" key="1">
    <citation type="submission" date="2014-06" db="EMBL/GenBank/DDBJ databases">
        <authorList>
            <person name="Swart Estienne"/>
        </authorList>
    </citation>
    <scope>NUCLEOTIDE SEQUENCE [LARGE SCALE GENOMIC DNA]</scope>
    <source>
        <strain evidence="9 10">130c</strain>
    </source>
</reference>
<comment type="subcellular location">
    <subcellularLocation>
        <location evidence="1">Cell projection</location>
        <location evidence="1">Cilium</location>
    </subcellularLocation>
</comment>
<dbReference type="InParanoid" id="A0A077ZZC8"/>
<proteinExistence type="inferred from homology"/>
<name>A0A077ZZC8_STYLE</name>
<evidence type="ECO:0000256" key="1">
    <source>
        <dbReference type="ARBA" id="ARBA00004138"/>
    </source>
</evidence>
<dbReference type="InterPro" id="IPR038844">
    <property type="entry name" value="CFAP157"/>
</dbReference>
<evidence type="ECO:0000256" key="2">
    <source>
        <dbReference type="ARBA" id="ARBA00010841"/>
    </source>
</evidence>
<dbReference type="GO" id="GO:0008017">
    <property type="term" value="F:microtubule binding"/>
    <property type="evidence" value="ECO:0007669"/>
    <property type="project" value="TreeGrafter"/>
</dbReference>
<evidence type="ECO:0000256" key="8">
    <source>
        <dbReference type="SAM" id="MobiDB-lite"/>
    </source>
</evidence>
<dbReference type="OrthoDB" id="166611at2759"/>
<dbReference type="Proteomes" id="UP000039865">
    <property type="component" value="Unassembled WGS sequence"/>
</dbReference>
<protein>
    <recommendedName>
        <fullName evidence="3">Cilia- and flagella-associated protein 157</fullName>
    </recommendedName>
</protein>
<keyword evidence="6" id="KW-0966">Cell projection</keyword>
<keyword evidence="4 7" id="KW-0175">Coiled coil</keyword>
<gene>
    <name evidence="9" type="primary">Contig14367.g15307</name>
    <name evidence="9" type="ORF">STYLEM_4267</name>
</gene>
<dbReference type="AlphaFoldDB" id="A0A077ZZC8"/>
<comment type="similarity">
    <text evidence="2">Belongs to the CFAP157 family.</text>
</comment>
<evidence type="ECO:0000313" key="10">
    <source>
        <dbReference type="Proteomes" id="UP000039865"/>
    </source>
</evidence>
<keyword evidence="10" id="KW-1185">Reference proteome</keyword>
<evidence type="ECO:0000256" key="3">
    <source>
        <dbReference type="ARBA" id="ARBA00014087"/>
    </source>
</evidence>
<dbReference type="PANTHER" id="PTHR31954:SF1">
    <property type="entry name" value="CILIA- AND FLAGELLA-ASSOCIATED PROTEIN 157"/>
    <property type="match status" value="1"/>
</dbReference>
<sequence>MDLNHQKEVFDASERNKQEIENKRAVLAEMKEELNGIYEFKKVRLQIQEEVQNLRDLLNNERQRHEVVLNEIENDKVQRMEKMRKDMLLRVKEVKTAMLNLTEDKLQGTTRLTIKQNKQLTSELEYQSKQTEHLMFQNFQMQNEIKNLIKDKQIHEEVEKELAKRSHFCQKVIEKYKEQIADLKAQIKDIQEDKFSRFNKNNQGLNDLNSNDNQDLMNFLEKRISDIDGKLRLAQVDQESLQDEYQFMQEKLEKEKKKYEKLAMILTEYLDEVLSENEGLIQENQDIHLDVESIKEYDKIEDVPAKDRVALLLVLLKQLQPLLTDLPKNIMQSSRNKDLSQATIDLPINRSMTLINKPIISTQQKLNLKSQLNRYSNIKGSQSSVSPFNNFNSKSPYSNNNIYNDSTQLDHDTSRNYSNNTHLKSKLLDRSAQNIHDSSFTDQKKIKLFARNQRVFQTQNNQKPTSINNQKYVLNNQLSSGAYTTSASVQQIHSQSLIQLKKGNQPSDSILQAYSNYGMRNKLKDIENKINSAEVSQFSSIKKQKQIDGNKSSLELGSHSLGNLPKLNNSFM</sequence>
<feature type="region of interest" description="Disordered" evidence="8">
    <location>
        <begin position="382"/>
        <end position="409"/>
    </location>
</feature>
<keyword evidence="5" id="KW-0969">Cilium</keyword>
<dbReference type="GO" id="GO:0036064">
    <property type="term" value="C:ciliary basal body"/>
    <property type="evidence" value="ECO:0007669"/>
    <property type="project" value="TreeGrafter"/>
</dbReference>
<dbReference type="PANTHER" id="PTHR31954">
    <property type="entry name" value="CILIA- AND FLAGELLA-ASSOCIATED PROTEIN 157"/>
    <property type="match status" value="1"/>
</dbReference>
<accession>A0A077ZZC8</accession>
<feature type="coiled-coil region" evidence="7">
    <location>
        <begin position="3"/>
        <end position="75"/>
    </location>
</feature>
<evidence type="ECO:0000313" key="9">
    <source>
        <dbReference type="EMBL" id="CDW75280.1"/>
    </source>
</evidence>
<evidence type="ECO:0000256" key="5">
    <source>
        <dbReference type="ARBA" id="ARBA00023069"/>
    </source>
</evidence>
<evidence type="ECO:0000256" key="6">
    <source>
        <dbReference type="ARBA" id="ARBA00023273"/>
    </source>
</evidence>
<dbReference type="EMBL" id="CCKQ01004139">
    <property type="protein sequence ID" value="CDW75280.1"/>
    <property type="molecule type" value="Genomic_DNA"/>
</dbReference>